<protein>
    <submittedName>
        <fullName evidence="1">Uncharacterized protein</fullName>
    </submittedName>
</protein>
<name>A0ACC1DHA0_9NEOP</name>
<reference evidence="1 2" key="1">
    <citation type="journal article" date="2021" name="Front. Genet.">
        <title>Chromosome-Level Genome Assembly Reveals Significant Gene Expansion in the Toll and IMD Signaling Pathways of Dendrolimus kikuchii.</title>
        <authorList>
            <person name="Zhou J."/>
            <person name="Wu P."/>
            <person name="Xiong Z."/>
            <person name="Liu N."/>
            <person name="Zhao N."/>
            <person name="Ji M."/>
            <person name="Qiu Y."/>
            <person name="Yang B."/>
        </authorList>
    </citation>
    <scope>NUCLEOTIDE SEQUENCE [LARGE SCALE GENOMIC DNA]</scope>
    <source>
        <strain evidence="1">Ann1</strain>
    </source>
</reference>
<dbReference type="EMBL" id="CM034388">
    <property type="protein sequence ID" value="KAJ0183190.1"/>
    <property type="molecule type" value="Genomic_DNA"/>
</dbReference>
<dbReference type="Proteomes" id="UP000824533">
    <property type="component" value="Linkage Group LG02"/>
</dbReference>
<gene>
    <name evidence="1" type="ORF">K1T71_001166</name>
</gene>
<comment type="caution">
    <text evidence="1">The sequence shown here is derived from an EMBL/GenBank/DDBJ whole genome shotgun (WGS) entry which is preliminary data.</text>
</comment>
<keyword evidence="2" id="KW-1185">Reference proteome</keyword>
<accession>A0ACC1DHA0</accession>
<proteinExistence type="predicted"/>
<organism evidence="1 2">
    <name type="scientific">Dendrolimus kikuchii</name>
    <dbReference type="NCBI Taxonomy" id="765133"/>
    <lineage>
        <taxon>Eukaryota</taxon>
        <taxon>Metazoa</taxon>
        <taxon>Ecdysozoa</taxon>
        <taxon>Arthropoda</taxon>
        <taxon>Hexapoda</taxon>
        <taxon>Insecta</taxon>
        <taxon>Pterygota</taxon>
        <taxon>Neoptera</taxon>
        <taxon>Endopterygota</taxon>
        <taxon>Lepidoptera</taxon>
        <taxon>Glossata</taxon>
        <taxon>Ditrysia</taxon>
        <taxon>Bombycoidea</taxon>
        <taxon>Lasiocampidae</taxon>
        <taxon>Dendrolimus</taxon>
    </lineage>
</organism>
<sequence length="101" mass="10889">MEKLCILFVLALICNESLSMSLRHKRQATNNEPTTSPPAATTPAGFNICYGSCNRTPEYNPVCGSNNVTYDNIGRFSCAQACGLQITLKRNSPCANTLAVS</sequence>
<evidence type="ECO:0000313" key="2">
    <source>
        <dbReference type="Proteomes" id="UP000824533"/>
    </source>
</evidence>
<evidence type="ECO:0000313" key="1">
    <source>
        <dbReference type="EMBL" id="KAJ0183190.1"/>
    </source>
</evidence>